<protein>
    <submittedName>
        <fullName evidence="3">AraC family transcriptional regulator</fullName>
    </submittedName>
</protein>
<reference evidence="3" key="1">
    <citation type="submission" date="2016-11" db="UniProtKB">
        <authorList>
            <consortium name="WormBaseParasite"/>
        </authorList>
    </citation>
    <scope>IDENTIFICATION</scope>
</reference>
<dbReference type="Proteomes" id="UP000095280">
    <property type="component" value="Unplaced"/>
</dbReference>
<name>A0A1I8GK05_9PLAT</name>
<dbReference type="AlphaFoldDB" id="A0A1I8GK05"/>
<organism evidence="2 3">
    <name type="scientific">Macrostomum lignano</name>
    <dbReference type="NCBI Taxonomy" id="282301"/>
    <lineage>
        <taxon>Eukaryota</taxon>
        <taxon>Metazoa</taxon>
        <taxon>Spiralia</taxon>
        <taxon>Lophotrochozoa</taxon>
        <taxon>Platyhelminthes</taxon>
        <taxon>Rhabditophora</taxon>
        <taxon>Macrostomorpha</taxon>
        <taxon>Macrostomida</taxon>
        <taxon>Macrostomidae</taxon>
        <taxon>Macrostomum</taxon>
    </lineage>
</organism>
<evidence type="ECO:0000256" key="1">
    <source>
        <dbReference type="SAM" id="MobiDB-lite"/>
    </source>
</evidence>
<evidence type="ECO:0000313" key="3">
    <source>
        <dbReference type="WBParaSite" id="maker-uti_cns_0002191-snap-gene-0.2-mRNA-1"/>
    </source>
</evidence>
<evidence type="ECO:0000313" key="2">
    <source>
        <dbReference type="Proteomes" id="UP000095280"/>
    </source>
</evidence>
<keyword evidence="2" id="KW-1185">Reference proteome</keyword>
<feature type="compositionally biased region" description="Low complexity" evidence="1">
    <location>
        <begin position="66"/>
        <end position="75"/>
    </location>
</feature>
<feature type="region of interest" description="Disordered" evidence="1">
    <location>
        <begin position="27"/>
        <end position="78"/>
    </location>
</feature>
<accession>A0A1I8GK05</accession>
<feature type="compositionally biased region" description="Basic residues" evidence="1">
    <location>
        <begin position="27"/>
        <end position="36"/>
    </location>
</feature>
<sequence length="227" mass="24426">SGIAFRIRGFDVIDACLDAAFGRRLSRHRHSRSLPKRGRDAGRLCSTRTRRAGAGGHGLRPPPQRPEAGGSSAARAARRPRRAAIRLASCATSASATTSCTISRSCAATPRRPAPCCRRVPSDCCSAATCATTAPIRASISKPTARWGSTEYSVLKLPAVRLLNCCSAGLLRFGHRSVAEIHPGRLILLRTPRLRCSGSARCPMRCHSALAALWTADSHFCWNPRLF</sequence>
<dbReference type="WBParaSite" id="maker-uti_cns_0002191-snap-gene-0.2-mRNA-1">
    <property type="protein sequence ID" value="maker-uti_cns_0002191-snap-gene-0.2-mRNA-1"/>
    <property type="gene ID" value="maker-uti_cns_0002191-snap-gene-0.2"/>
</dbReference>
<proteinExistence type="predicted"/>